<proteinExistence type="predicted"/>
<comment type="caution">
    <text evidence="2">The sequence shown here is derived from an EMBL/GenBank/DDBJ whole genome shotgun (WGS) entry which is preliminary data.</text>
</comment>
<dbReference type="EMBL" id="BAABAS010000006">
    <property type="protein sequence ID" value="GAA4232082.1"/>
    <property type="molecule type" value="Genomic_DNA"/>
</dbReference>
<feature type="domain" description="N-acetyltransferase" evidence="1">
    <location>
        <begin position="61"/>
        <end position="152"/>
    </location>
</feature>
<evidence type="ECO:0000313" key="3">
    <source>
        <dbReference type="Proteomes" id="UP001501710"/>
    </source>
</evidence>
<protein>
    <recommendedName>
        <fullName evidence="1">N-acetyltransferase domain-containing protein</fullName>
    </recommendedName>
</protein>
<dbReference type="RefSeq" id="WP_344896521.1">
    <property type="nucleotide sequence ID" value="NZ_BAABAS010000006.1"/>
</dbReference>
<reference evidence="3" key="1">
    <citation type="journal article" date="2019" name="Int. J. Syst. Evol. Microbiol.">
        <title>The Global Catalogue of Microorganisms (GCM) 10K type strain sequencing project: providing services to taxonomists for standard genome sequencing and annotation.</title>
        <authorList>
            <consortium name="The Broad Institute Genomics Platform"/>
            <consortium name="The Broad Institute Genome Sequencing Center for Infectious Disease"/>
            <person name="Wu L."/>
            <person name="Ma J."/>
        </authorList>
    </citation>
    <scope>NUCLEOTIDE SEQUENCE [LARGE SCALE GENOMIC DNA]</scope>
    <source>
        <strain evidence="3">JCM 17440</strain>
    </source>
</reference>
<name>A0ABP8C1R7_9ACTN</name>
<dbReference type="Proteomes" id="UP001501710">
    <property type="component" value="Unassembled WGS sequence"/>
</dbReference>
<dbReference type="Pfam" id="PF00583">
    <property type="entry name" value="Acetyltransf_1"/>
    <property type="match status" value="1"/>
</dbReference>
<dbReference type="Gene3D" id="3.40.630.30">
    <property type="match status" value="1"/>
</dbReference>
<gene>
    <name evidence="2" type="ORF">GCM10022254_31060</name>
</gene>
<organism evidence="2 3">
    <name type="scientific">Actinomadura meridiana</name>
    <dbReference type="NCBI Taxonomy" id="559626"/>
    <lineage>
        <taxon>Bacteria</taxon>
        <taxon>Bacillati</taxon>
        <taxon>Actinomycetota</taxon>
        <taxon>Actinomycetes</taxon>
        <taxon>Streptosporangiales</taxon>
        <taxon>Thermomonosporaceae</taxon>
        <taxon>Actinomadura</taxon>
    </lineage>
</organism>
<dbReference type="InterPro" id="IPR000182">
    <property type="entry name" value="GNAT_dom"/>
</dbReference>
<sequence>MRSREYVRLNGGQALEILEPLTDVYREIYDGESYGDDALFSRAQFKARTSAQCRGQKFELVKLLIDGRWAGFSFGLQFPAGAWWANASEPPRSILALSKFAVIELGIRPAYRGQGLSKRLLANILGGRDEAFATLTSIPGTPAHDMYERWGWSKVTTVGGEGPKMDALILPLPFAE</sequence>
<keyword evidence="3" id="KW-1185">Reference proteome</keyword>
<evidence type="ECO:0000313" key="2">
    <source>
        <dbReference type="EMBL" id="GAA4232082.1"/>
    </source>
</evidence>
<accession>A0ABP8C1R7</accession>
<evidence type="ECO:0000259" key="1">
    <source>
        <dbReference type="Pfam" id="PF00583"/>
    </source>
</evidence>
<dbReference type="InterPro" id="IPR016181">
    <property type="entry name" value="Acyl_CoA_acyltransferase"/>
</dbReference>
<dbReference type="SUPFAM" id="SSF55729">
    <property type="entry name" value="Acyl-CoA N-acyltransferases (Nat)"/>
    <property type="match status" value="1"/>
</dbReference>